<reference evidence="2" key="1">
    <citation type="submission" date="2017-02" db="EMBL/GenBank/DDBJ databases">
        <title>Novel co-symbiosis in the unique lucinid bivalve Phacoides pectinatus.</title>
        <authorList>
            <person name="Lim S.J."/>
            <person name="Davis B.G."/>
            <person name="Gill D.E."/>
            <person name="Engel A.S."/>
            <person name="Anderson L.C."/>
            <person name="Campbell B.J."/>
        </authorList>
    </citation>
    <scope>NUCLEOTIDE SEQUENCE [LARGE SCALE GENOMIC DNA]</scope>
    <source>
        <strain evidence="2">LUC13016_P6</strain>
    </source>
</reference>
<feature type="non-terminal residue" evidence="2">
    <location>
        <position position="61"/>
    </location>
</feature>
<comment type="caution">
    <text evidence="2">The sequence shown here is derived from an EMBL/GenBank/DDBJ whole genome shotgun (WGS) entry which is preliminary data.</text>
</comment>
<dbReference type="AlphaFoldDB" id="A0A657PPR5"/>
<keyword evidence="3" id="KW-1185">Reference proteome</keyword>
<dbReference type="InterPro" id="IPR010978">
    <property type="entry name" value="tRNA-bd_arm"/>
</dbReference>
<accession>A0A657PPR5</accession>
<dbReference type="EMBL" id="MUIE01000129">
    <property type="protein sequence ID" value="OQX36211.1"/>
    <property type="molecule type" value="Genomic_DNA"/>
</dbReference>
<evidence type="ECO:0000313" key="2">
    <source>
        <dbReference type="EMBL" id="OQX36211.1"/>
    </source>
</evidence>
<dbReference type="InterPro" id="IPR004188">
    <property type="entry name" value="Phe-tRNA_ligase_II_N"/>
</dbReference>
<protein>
    <recommendedName>
        <fullName evidence="1">Phenylalanine-tRNA ligase class II N-terminal domain-containing protein</fullName>
    </recommendedName>
</protein>
<gene>
    <name evidence="2" type="ORF">B0D84_01670</name>
</gene>
<feature type="domain" description="Phenylalanine-tRNA ligase class II N-terminal" evidence="1">
    <location>
        <begin position="24"/>
        <end position="61"/>
    </location>
</feature>
<evidence type="ECO:0000259" key="1">
    <source>
        <dbReference type="Pfam" id="PF02912"/>
    </source>
</evidence>
<name>A0A657PPR5_9GAMM</name>
<dbReference type="Proteomes" id="UP000243361">
    <property type="component" value="Unassembled WGS sequence"/>
</dbReference>
<evidence type="ECO:0000313" key="3">
    <source>
        <dbReference type="Proteomes" id="UP000243361"/>
    </source>
</evidence>
<organism evidence="2 3">
    <name type="scientific">Candidatus Sedimenticola endophacoides</name>
    <dbReference type="NCBI Taxonomy" id="2548426"/>
    <lineage>
        <taxon>Bacteria</taxon>
        <taxon>Pseudomonadati</taxon>
        <taxon>Pseudomonadota</taxon>
        <taxon>Gammaproteobacteria</taxon>
        <taxon>Chromatiales</taxon>
        <taxon>Sedimenticolaceae</taxon>
        <taxon>Sedimenticola</taxon>
    </lineage>
</organism>
<sequence>MDGESNLDIAQLVNQATAAITAVESLAALDEARVRFLGKSGLLTAQLKNLGKLPKESRPQA</sequence>
<dbReference type="GO" id="GO:0004826">
    <property type="term" value="F:phenylalanine-tRNA ligase activity"/>
    <property type="evidence" value="ECO:0007669"/>
    <property type="project" value="InterPro"/>
</dbReference>
<dbReference type="Pfam" id="PF02912">
    <property type="entry name" value="Phe_tRNA-synt_N"/>
    <property type="match status" value="1"/>
</dbReference>
<dbReference type="GO" id="GO:0005524">
    <property type="term" value="F:ATP binding"/>
    <property type="evidence" value="ECO:0007669"/>
    <property type="project" value="InterPro"/>
</dbReference>
<proteinExistence type="predicted"/>
<dbReference type="SUPFAM" id="SSF46589">
    <property type="entry name" value="tRNA-binding arm"/>
    <property type="match status" value="1"/>
</dbReference>
<dbReference type="GO" id="GO:0005737">
    <property type="term" value="C:cytoplasm"/>
    <property type="evidence" value="ECO:0007669"/>
    <property type="project" value="InterPro"/>
</dbReference>
<dbReference type="GO" id="GO:0006432">
    <property type="term" value="P:phenylalanyl-tRNA aminoacylation"/>
    <property type="evidence" value="ECO:0007669"/>
    <property type="project" value="InterPro"/>
</dbReference>